<dbReference type="Ensembl" id="ENSEEET00000000386.2">
    <property type="protein sequence ID" value="ENSEEEP00000000377.1"/>
    <property type="gene ID" value="ENSEEEG00000000261.2"/>
</dbReference>
<gene>
    <name evidence="1" type="primary">LRRC28</name>
</gene>
<evidence type="ECO:0000313" key="1">
    <source>
        <dbReference type="Ensembl" id="ENSEEEP00000000377.1"/>
    </source>
</evidence>
<organism evidence="1 2">
    <name type="scientific">Electrophorus electricus</name>
    <name type="common">Electric eel</name>
    <name type="synonym">Gymnotus electricus</name>
    <dbReference type="NCBI Taxonomy" id="8005"/>
    <lineage>
        <taxon>Eukaryota</taxon>
        <taxon>Metazoa</taxon>
        <taxon>Chordata</taxon>
        <taxon>Craniata</taxon>
        <taxon>Vertebrata</taxon>
        <taxon>Euteleostomi</taxon>
        <taxon>Actinopterygii</taxon>
        <taxon>Neopterygii</taxon>
        <taxon>Teleostei</taxon>
        <taxon>Ostariophysi</taxon>
        <taxon>Gymnotiformes</taxon>
        <taxon>Gymnotoidei</taxon>
        <taxon>Gymnotidae</taxon>
        <taxon>Electrophorus</taxon>
    </lineage>
</organism>
<reference evidence="1" key="4">
    <citation type="submission" date="2025-08" db="UniProtKB">
        <authorList>
            <consortium name="Ensembl"/>
        </authorList>
    </citation>
    <scope>IDENTIFICATION</scope>
</reference>
<reference evidence="1" key="5">
    <citation type="submission" date="2025-09" db="UniProtKB">
        <authorList>
            <consortium name="Ensembl"/>
        </authorList>
    </citation>
    <scope>IDENTIFICATION</scope>
</reference>
<evidence type="ECO:0008006" key="3">
    <source>
        <dbReference type="Google" id="ProtNLM"/>
    </source>
</evidence>
<dbReference type="GeneTree" id="ENSGT00940000157771"/>
<dbReference type="SUPFAM" id="SSF52058">
    <property type="entry name" value="L domain-like"/>
    <property type="match status" value="1"/>
</dbReference>
<reference evidence="1" key="3">
    <citation type="submission" date="2020-05" db="EMBL/GenBank/DDBJ databases">
        <title>Electrophorus electricus (electric eel) genome, fEleEle1, primary haplotype.</title>
        <authorList>
            <person name="Myers G."/>
            <person name="Meyer A."/>
            <person name="Fedrigo O."/>
            <person name="Formenti G."/>
            <person name="Rhie A."/>
            <person name="Tracey A."/>
            <person name="Sims Y."/>
            <person name="Jarvis E.D."/>
        </authorList>
    </citation>
    <scope>NUCLEOTIDE SEQUENCE [LARGE SCALE GENOMIC DNA]</scope>
</reference>
<reference evidence="2" key="2">
    <citation type="journal article" date="2017" name="Sci. Adv.">
        <title>A tail of two voltages: Proteomic comparison of the three electric organs of the electric eel.</title>
        <authorList>
            <person name="Traeger L.L."/>
            <person name="Sabat G."/>
            <person name="Barrett-Wilt G.A."/>
            <person name="Wells G.B."/>
            <person name="Sussman M.R."/>
        </authorList>
    </citation>
    <scope>NUCLEOTIDE SEQUENCE [LARGE SCALE GENOMIC DNA]</scope>
</reference>
<protein>
    <recommendedName>
        <fullName evidence="3">Leucine rich repeat containing 28</fullName>
    </recommendedName>
</protein>
<name>A0A4W4DMX6_ELEEL</name>
<keyword evidence="2" id="KW-1185">Reference proteome</keyword>
<dbReference type="Proteomes" id="UP000314983">
    <property type="component" value="Chromosome 1"/>
</dbReference>
<accession>A0A4W4DMX6</accession>
<dbReference type="InterPro" id="IPR032675">
    <property type="entry name" value="LRR_dom_sf"/>
</dbReference>
<evidence type="ECO:0000313" key="2">
    <source>
        <dbReference type="Proteomes" id="UP000314983"/>
    </source>
</evidence>
<dbReference type="AlphaFoldDB" id="A0A4W4DMX6"/>
<proteinExistence type="predicted"/>
<dbReference type="Gene3D" id="3.80.10.10">
    <property type="entry name" value="Ribonuclease Inhibitor"/>
    <property type="match status" value="1"/>
</dbReference>
<sequence length="92" mass="10742">MASELHETIFTAKQERHKNLFLNYRNLNIFPGELLKDEGLQFLERLYMKRNSLTILPDNLAQKLPNLIELTTVSFVAYCCSSQCLQMFDLQS</sequence>
<reference evidence="2" key="1">
    <citation type="journal article" date="2014" name="Science">
        <title>Nonhuman genetics. Genomic basis for the convergent evolution of electric organs.</title>
        <authorList>
            <person name="Gallant J.R."/>
            <person name="Traeger L.L."/>
            <person name="Volkening J.D."/>
            <person name="Moffett H."/>
            <person name="Chen P.H."/>
            <person name="Novina C.D."/>
            <person name="Phillips G.N.Jr."/>
            <person name="Anand R."/>
            <person name="Wells G.B."/>
            <person name="Pinch M."/>
            <person name="Guth R."/>
            <person name="Unguez G.A."/>
            <person name="Albert J.S."/>
            <person name="Zakon H.H."/>
            <person name="Samanta M.P."/>
            <person name="Sussman M.R."/>
        </authorList>
    </citation>
    <scope>NUCLEOTIDE SEQUENCE [LARGE SCALE GENOMIC DNA]</scope>
</reference>